<name>A0A4D6LHT7_VIGUN</name>
<reference evidence="9 10" key="1">
    <citation type="submission" date="2019-04" db="EMBL/GenBank/DDBJ databases">
        <title>An improved genome assembly and genetic linkage map for asparagus bean, Vigna unguiculata ssp. sesquipedialis.</title>
        <authorList>
            <person name="Xia Q."/>
            <person name="Zhang R."/>
            <person name="Dong Y."/>
        </authorList>
    </citation>
    <scope>NUCLEOTIDE SEQUENCE [LARGE SCALE GENOMIC DNA]</scope>
    <source>
        <tissue evidence="9">Leaf</tissue>
    </source>
</reference>
<dbReference type="Pfam" id="PF00010">
    <property type="entry name" value="HLH"/>
    <property type="match status" value="1"/>
</dbReference>
<feature type="region of interest" description="Disordered" evidence="7">
    <location>
        <begin position="91"/>
        <end position="143"/>
    </location>
</feature>
<feature type="compositionally biased region" description="Low complexity" evidence="7">
    <location>
        <begin position="108"/>
        <end position="121"/>
    </location>
</feature>
<dbReference type="FunFam" id="4.10.280.10:FF:000096">
    <property type="entry name" value="Basic helix-loop-helix (BHLH) DNA-binding superfamily protein"/>
    <property type="match status" value="1"/>
</dbReference>
<evidence type="ECO:0000256" key="5">
    <source>
        <dbReference type="ARBA" id="ARBA00023163"/>
    </source>
</evidence>
<organism evidence="9 10">
    <name type="scientific">Vigna unguiculata</name>
    <name type="common">Cowpea</name>
    <dbReference type="NCBI Taxonomy" id="3917"/>
    <lineage>
        <taxon>Eukaryota</taxon>
        <taxon>Viridiplantae</taxon>
        <taxon>Streptophyta</taxon>
        <taxon>Embryophyta</taxon>
        <taxon>Tracheophyta</taxon>
        <taxon>Spermatophyta</taxon>
        <taxon>Magnoliopsida</taxon>
        <taxon>eudicotyledons</taxon>
        <taxon>Gunneridae</taxon>
        <taxon>Pentapetalae</taxon>
        <taxon>rosids</taxon>
        <taxon>fabids</taxon>
        <taxon>Fabales</taxon>
        <taxon>Fabaceae</taxon>
        <taxon>Papilionoideae</taxon>
        <taxon>50 kb inversion clade</taxon>
        <taxon>NPAAA clade</taxon>
        <taxon>indigoferoid/millettioid clade</taxon>
        <taxon>Phaseoleae</taxon>
        <taxon>Vigna</taxon>
    </lineage>
</organism>
<evidence type="ECO:0000256" key="2">
    <source>
        <dbReference type="ARBA" id="ARBA00011738"/>
    </source>
</evidence>
<evidence type="ECO:0000259" key="8">
    <source>
        <dbReference type="PROSITE" id="PS50888"/>
    </source>
</evidence>
<keyword evidence="10" id="KW-1185">Reference proteome</keyword>
<protein>
    <submittedName>
        <fullName evidence="9">Transcription factor MYC2</fullName>
    </submittedName>
</protein>
<evidence type="ECO:0000256" key="6">
    <source>
        <dbReference type="ARBA" id="ARBA00023242"/>
    </source>
</evidence>
<dbReference type="SUPFAM" id="SSF47459">
    <property type="entry name" value="HLH, helix-loop-helix DNA-binding domain"/>
    <property type="match status" value="1"/>
</dbReference>
<comment type="subcellular location">
    <subcellularLocation>
        <location evidence="1">Nucleus</location>
    </subcellularLocation>
</comment>
<dbReference type="Proteomes" id="UP000501690">
    <property type="component" value="Linkage Group LG3"/>
</dbReference>
<dbReference type="InterPro" id="IPR036638">
    <property type="entry name" value="HLH_DNA-bd_sf"/>
</dbReference>
<evidence type="ECO:0000256" key="1">
    <source>
        <dbReference type="ARBA" id="ARBA00004123"/>
    </source>
</evidence>
<dbReference type="PROSITE" id="PS50888">
    <property type="entry name" value="BHLH"/>
    <property type="match status" value="1"/>
</dbReference>
<dbReference type="EMBL" id="CP039347">
    <property type="protein sequence ID" value="QCD88123.1"/>
    <property type="molecule type" value="Genomic_DNA"/>
</dbReference>
<dbReference type="GO" id="GO:0043565">
    <property type="term" value="F:sequence-specific DNA binding"/>
    <property type="evidence" value="ECO:0007669"/>
    <property type="project" value="TreeGrafter"/>
</dbReference>
<accession>A0A4D6LHT7</accession>
<keyword evidence="5" id="KW-0804">Transcription</keyword>
<evidence type="ECO:0000313" key="9">
    <source>
        <dbReference type="EMBL" id="QCD88123.1"/>
    </source>
</evidence>
<dbReference type="InterPro" id="IPR011598">
    <property type="entry name" value="bHLH_dom"/>
</dbReference>
<dbReference type="GO" id="GO:0005634">
    <property type="term" value="C:nucleus"/>
    <property type="evidence" value="ECO:0007669"/>
    <property type="project" value="UniProtKB-SubCell"/>
</dbReference>
<feature type="compositionally biased region" description="Basic and acidic residues" evidence="7">
    <location>
        <begin position="130"/>
        <end position="143"/>
    </location>
</feature>
<comment type="subunit">
    <text evidence="2">Homodimer.</text>
</comment>
<evidence type="ECO:0000313" key="10">
    <source>
        <dbReference type="Proteomes" id="UP000501690"/>
    </source>
</evidence>
<proteinExistence type="predicted"/>
<dbReference type="InterPro" id="IPR051358">
    <property type="entry name" value="TF_AMS/ICE1/BHLH6-like"/>
</dbReference>
<gene>
    <name evidence="9" type="ORF">DEO72_LG3g2664</name>
</gene>
<keyword evidence="6" id="KW-0539">Nucleus</keyword>
<dbReference type="GO" id="GO:0003700">
    <property type="term" value="F:DNA-binding transcription factor activity"/>
    <property type="evidence" value="ECO:0007669"/>
    <property type="project" value="TreeGrafter"/>
</dbReference>
<feature type="domain" description="BHLH" evidence="8">
    <location>
        <begin position="132"/>
        <end position="181"/>
    </location>
</feature>
<evidence type="ECO:0000256" key="4">
    <source>
        <dbReference type="ARBA" id="ARBA00023125"/>
    </source>
</evidence>
<sequence length="327" mass="37042">MDKTYLHQETLLHIDDFELQDFVEDPNLDQLINFIRLEKKDAICDFNSELINEAFNDNSLLPHPATPYDQCNINAVNVYDSNSFSCFDGEAKREAEKEEDDMEHSSATTSTTTTTTTRTPTKSLVAKSKPKSDRSKTLISERRRRDRMKEKLYALRSLVPFITKMDKASIIGDAVSYMHELQAQANMLKSEVEALETSLLVSENYQGSIENPVKDDFTNNILSIRKKIIQMDMFQVDAKGFYVKIVCNKGEGVAASLYEALESLSGFHVQNSNLSTVGNSFQLTFSLNVKSSGPEINLHNLKIWVSEAFVKQGFEFIPLLMLDSFNL</sequence>
<keyword evidence="4" id="KW-0238">DNA-binding</keyword>
<keyword evidence="3" id="KW-0805">Transcription regulation</keyword>
<dbReference type="SMART" id="SM00353">
    <property type="entry name" value="HLH"/>
    <property type="match status" value="1"/>
</dbReference>
<evidence type="ECO:0000256" key="3">
    <source>
        <dbReference type="ARBA" id="ARBA00023015"/>
    </source>
</evidence>
<evidence type="ECO:0000256" key="7">
    <source>
        <dbReference type="SAM" id="MobiDB-lite"/>
    </source>
</evidence>
<dbReference type="AlphaFoldDB" id="A0A4D6LHT7"/>
<dbReference type="PANTHER" id="PTHR31945">
    <property type="entry name" value="TRANSCRIPTION FACTOR SCREAM2-RELATED"/>
    <property type="match status" value="1"/>
</dbReference>
<dbReference type="PANTHER" id="PTHR31945:SF17">
    <property type="entry name" value="TRANSCRIPTION FACTOR FER-LIKE IRON DEFICIENCY-INDUCED TRANSCRIPTION FACTOR"/>
    <property type="match status" value="1"/>
</dbReference>
<dbReference type="GO" id="GO:0046983">
    <property type="term" value="F:protein dimerization activity"/>
    <property type="evidence" value="ECO:0007669"/>
    <property type="project" value="InterPro"/>
</dbReference>
<dbReference type="Gene3D" id="4.10.280.10">
    <property type="entry name" value="Helix-loop-helix DNA-binding domain"/>
    <property type="match status" value="1"/>
</dbReference>